<protein>
    <submittedName>
        <fullName evidence="8">MFS transporter</fullName>
    </submittedName>
</protein>
<feature type="domain" description="Major facilitator superfamily (MFS) profile" evidence="7">
    <location>
        <begin position="9"/>
        <end position="406"/>
    </location>
</feature>
<organism evidence="8 9">
    <name type="scientific">Cysteiniphilum litorale</name>
    <dbReference type="NCBI Taxonomy" id="2056700"/>
    <lineage>
        <taxon>Bacteria</taxon>
        <taxon>Pseudomonadati</taxon>
        <taxon>Pseudomonadota</taxon>
        <taxon>Gammaproteobacteria</taxon>
        <taxon>Thiotrichales</taxon>
        <taxon>Fastidiosibacteraceae</taxon>
        <taxon>Cysteiniphilum</taxon>
    </lineage>
</organism>
<feature type="transmembrane region" description="Helical" evidence="6">
    <location>
        <begin position="324"/>
        <end position="344"/>
    </location>
</feature>
<evidence type="ECO:0000259" key="7">
    <source>
        <dbReference type="PROSITE" id="PS50850"/>
    </source>
</evidence>
<comment type="subcellular location">
    <subcellularLocation>
        <location evidence="1">Membrane</location>
        <topology evidence="1">Multi-pass membrane protein</topology>
    </subcellularLocation>
</comment>
<feature type="transmembrane region" description="Helical" evidence="6">
    <location>
        <begin position="356"/>
        <end position="375"/>
    </location>
</feature>
<dbReference type="PANTHER" id="PTHR23504">
    <property type="entry name" value="MAJOR FACILITATOR SUPERFAMILY DOMAIN-CONTAINING PROTEIN 10"/>
    <property type="match status" value="1"/>
</dbReference>
<comment type="caution">
    <text evidence="8">The sequence shown here is derived from an EMBL/GenBank/DDBJ whole genome shotgun (WGS) entry which is preliminary data.</text>
</comment>
<sequence>MKPVNNRLLVAILMLTIVIDVMGVGLVFPVIPEIMMSKQSPFFGVNTADSLRNFYYGLSMAVWPLGIFIGSAIIGRLSDKYGRKLMIIVSLAGTIIAYLLSVSALALGSLSIFMLSRFICGFFGGSFSIAQAVILDISNEHNRVKNLSLITLSASIGFVFGPLITTAVGLLSQTEYQAITLPFWFGAIFSMVNLLSVCLFLPETYTNRIKKQKLKLITLVFSFKVMFSDKRVKILALAFLMLQIGWGYYAQGLPLVLAQAFQFEPASIGFVFVIMSLGFAFSTLYFQNVVLKRLNNHLAMLLSGIIIALLIALCTFFLSQSSMIISAFIGALLEIIFYTALLSVISSKVESHEQGAIMGGTTSVFGIAWAINAFTLGLFTAFYLLLPLYLAAVSILIAGLVVKLDK</sequence>
<feature type="transmembrane region" description="Helical" evidence="6">
    <location>
        <begin position="298"/>
        <end position="318"/>
    </location>
</feature>
<dbReference type="InterPro" id="IPR005829">
    <property type="entry name" value="Sugar_transporter_CS"/>
</dbReference>
<evidence type="ECO:0000256" key="2">
    <source>
        <dbReference type="ARBA" id="ARBA00022448"/>
    </source>
</evidence>
<evidence type="ECO:0000256" key="6">
    <source>
        <dbReference type="SAM" id="Phobius"/>
    </source>
</evidence>
<reference evidence="8" key="1">
    <citation type="journal article" date="2014" name="Int. J. Syst. Evol. Microbiol.">
        <title>Complete genome sequence of Corynebacterium casei LMG S-19264T (=DSM 44701T), isolated from a smear-ripened cheese.</title>
        <authorList>
            <consortium name="US DOE Joint Genome Institute (JGI-PGF)"/>
            <person name="Walter F."/>
            <person name="Albersmeier A."/>
            <person name="Kalinowski J."/>
            <person name="Ruckert C."/>
        </authorList>
    </citation>
    <scope>NUCLEOTIDE SEQUENCE</scope>
    <source>
        <strain evidence="8">CGMCC 1.15758</strain>
    </source>
</reference>
<dbReference type="CDD" id="cd17330">
    <property type="entry name" value="MFS_SLC46_TetA_like"/>
    <property type="match status" value="1"/>
</dbReference>
<keyword evidence="3 6" id="KW-0812">Transmembrane</keyword>
<dbReference type="Proteomes" id="UP000636949">
    <property type="component" value="Unassembled WGS sequence"/>
</dbReference>
<dbReference type="EMBL" id="BMJS01000021">
    <property type="protein sequence ID" value="GGG01204.1"/>
    <property type="molecule type" value="Genomic_DNA"/>
</dbReference>
<dbReference type="PANTHER" id="PTHR23504:SF15">
    <property type="entry name" value="MAJOR FACILITATOR SUPERFAMILY (MFS) PROFILE DOMAIN-CONTAINING PROTEIN"/>
    <property type="match status" value="1"/>
</dbReference>
<dbReference type="RefSeq" id="WP_117003105.1">
    <property type="nucleotide sequence ID" value="NZ_BMJS01000021.1"/>
</dbReference>
<keyword evidence="9" id="KW-1185">Reference proteome</keyword>
<dbReference type="InterPro" id="IPR020846">
    <property type="entry name" value="MFS_dom"/>
</dbReference>
<proteinExistence type="predicted"/>
<evidence type="ECO:0000256" key="5">
    <source>
        <dbReference type="ARBA" id="ARBA00023136"/>
    </source>
</evidence>
<dbReference type="GO" id="GO:0022857">
    <property type="term" value="F:transmembrane transporter activity"/>
    <property type="evidence" value="ECO:0007669"/>
    <property type="project" value="InterPro"/>
</dbReference>
<dbReference type="PROSITE" id="PS50850">
    <property type="entry name" value="MFS"/>
    <property type="match status" value="1"/>
</dbReference>
<dbReference type="GO" id="GO:0016020">
    <property type="term" value="C:membrane"/>
    <property type="evidence" value="ECO:0007669"/>
    <property type="project" value="UniProtKB-SubCell"/>
</dbReference>
<dbReference type="Gene3D" id="1.20.1250.20">
    <property type="entry name" value="MFS general substrate transporter like domains"/>
    <property type="match status" value="1"/>
</dbReference>
<dbReference type="InterPro" id="IPR011701">
    <property type="entry name" value="MFS"/>
</dbReference>
<evidence type="ECO:0000256" key="4">
    <source>
        <dbReference type="ARBA" id="ARBA00022989"/>
    </source>
</evidence>
<keyword evidence="5 6" id="KW-0472">Membrane</keyword>
<feature type="transmembrane region" description="Helical" evidence="6">
    <location>
        <begin position="232"/>
        <end position="249"/>
    </location>
</feature>
<feature type="transmembrane region" description="Helical" evidence="6">
    <location>
        <begin position="53"/>
        <end position="73"/>
    </location>
</feature>
<feature type="transmembrane region" description="Helical" evidence="6">
    <location>
        <begin position="381"/>
        <end position="402"/>
    </location>
</feature>
<feature type="transmembrane region" description="Helical" evidence="6">
    <location>
        <begin position="183"/>
        <end position="201"/>
    </location>
</feature>
<name>A0A8J2Z5K8_9GAMM</name>
<evidence type="ECO:0000256" key="1">
    <source>
        <dbReference type="ARBA" id="ARBA00004141"/>
    </source>
</evidence>
<evidence type="ECO:0000313" key="8">
    <source>
        <dbReference type="EMBL" id="GGG01204.1"/>
    </source>
</evidence>
<evidence type="ECO:0000256" key="3">
    <source>
        <dbReference type="ARBA" id="ARBA00022692"/>
    </source>
</evidence>
<dbReference type="OrthoDB" id="9764259at2"/>
<dbReference type="SUPFAM" id="SSF103473">
    <property type="entry name" value="MFS general substrate transporter"/>
    <property type="match status" value="1"/>
</dbReference>
<dbReference type="PROSITE" id="PS00216">
    <property type="entry name" value="SUGAR_TRANSPORT_1"/>
    <property type="match status" value="1"/>
</dbReference>
<feature type="transmembrane region" description="Helical" evidence="6">
    <location>
        <begin position="147"/>
        <end position="171"/>
    </location>
</feature>
<gene>
    <name evidence="8" type="primary">tet</name>
    <name evidence="8" type="ORF">GCM10010995_18320</name>
</gene>
<feature type="transmembrane region" description="Helical" evidence="6">
    <location>
        <begin position="112"/>
        <end position="135"/>
    </location>
</feature>
<keyword evidence="4 6" id="KW-1133">Transmembrane helix</keyword>
<reference evidence="8" key="2">
    <citation type="submission" date="2020-09" db="EMBL/GenBank/DDBJ databases">
        <authorList>
            <person name="Sun Q."/>
            <person name="Zhou Y."/>
        </authorList>
    </citation>
    <scope>NUCLEOTIDE SEQUENCE</scope>
    <source>
        <strain evidence="8">CGMCC 1.15758</strain>
    </source>
</reference>
<accession>A0A8J2Z5K8</accession>
<dbReference type="Pfam" id="PF07690">
    <property type="entry name" value="MFS_1"/>
    <property type="match status" value="1"/>
</dbReference>
<evidence type="ECO:0000313" key="9">
    <source>
        <dbReference type="Proteomes" id="UP000636949"/>
    </source>
</evidence>
<feature type="transmembrane region" description="Helical" evidence="6">
    <location>
        <begin position="269"/>
        <end position="286"/>
    </location>
</feature>
<dbReference type="InterPro" id="IPR036259">
    <property type="entry name" value="MFS_trans_sf"/>
</dbReference>
<feature type="transmembrane region" description="Helical" evidence="6">
    <location>
        <begin position="85"/>
        <end position="106"/>
    </location>
</feature>
<dbReference type="AlphaFoldDB" id="A0A8J2Z5K8"/>
<keyword evidence="2" id="KW-0813">Transport</keyword>